<organism evidence="2 3">
    <name type="scientific">Coccomyxa subellipsoidea (strain C-169)</name>
    <name type="common">Green microalga</name>
    <dbReference type="NCBI Taxonomy" id="574566"/>
    <lineage>
        <taxon>Eukaryota</taxon>
        <taxon>Viridiplantae</taxon>
        <taxon>Chlorophyta</taxon>
        <taxon>core chlorophytes</taxon>
        <taxon>Trebouxiophyceae</taxon>
        <taxon>Trebouxiophyceae incertae sedis</taxon>
        <taxon>Coccomyxaceae</taxon>
        <taxon>Coccomyxa</taxon>
        <taxon>Coccomyxa subellipsoidea</taxon>
    </lineage>
</organism>
<dbReference type="PANTHER" id="PTHR45952:SF4">
    <property type="entry name" value="ALUMINUM INDUCED PROTEIN WITH YGL AND LRDR MOTIFS"/>
    <property type="match status" value="1"/>
</dbReference>
<reference evidence="2 3" key="1">
    <citation type="journal article" date="2012" name="Genome Biol.">
        <title>The genome of the polar eukaryotic microalga coccomyxa subellipsoidea reveals traits of cold adaptation.</title>
        <authorList>
            <person name="Blanc G."/>
            <person name="Agarkova I."/>
            <person name="Grimwood J."/>
            <person name="Kuo A."/>
            <person name="Brueggeman A."/>
            <person name="Dunigan D."/>
            <person name="Gurnon J."/>
            <person name="Ladunga I."/>
            <person name="Lindquist E."/>
            <person name="Lucas S."/>
            <person name="Pangilinan J."/>
            <person name="Proschold T."/>
            <person name="Salamov A."/>
            <person name="Schmutz J."/>
            <person name="Weeks D."/>
            <person name="Yamada T."/>
            <person name="Claverie J.M."/>
            <person name="Grigoriev I."/>
            <person name="Van Etten J."/>
            <person name="Lomsadze A."/>
            <person name="Borodovsky M."/>
        </authorList>
    </citation>
    <scope>NUCLEOTIDE SEQUENCE [LARGE SCALE GENOMIC DNA]</scope>
    <source>
        <strain evidence="2 3">C-169</strain>
    </source>
</reference>
<dbReference type="Proteomes" id="UP000007264">
    <property type="component" value="Unassembled WGS sequence"/>
</dbReference>
<dbReference type="InterPro" id="IPR029055">
    <property type="entry name" value="Ntn_hydrolases_N"/>
</dbReference>
<gene>
    <name evidence="2" type="ORF">COCSUDRAFT_31139</name>
</gene>
<dbReference type="OrthoDB" id="2019121at2759"/>
<comment type="caution">
    <text evidence="2">The sequence shown here is derived from an EMBL/GenBank/DDBJ whole genome shotgun (WGS) entry which is preliminary data.</text>
</comment>
<proteinExistence type="predicted"/>
<dbReference type="Gene3D" id="3.60.20.10">
    <property type="entry name" value="Glutamine Phosphoribosylpyrophosphate, subunit 1, domain 1"/>
    <property type="match status" value="1"/>
</dbReference>
<feature type="domain" description="DUF3700" evidence="1">
    <location>
        <begin position="10"/>
        <end position="286"/>
    </location>
</feature>
<protein>
    <recommendedName>
        <fullName evidence="1">DUF3700 domain-containing protein</fullName>
    </recommendedName>
</protein>
<dbReference type="EMBL" id="AGSI01000018">
    <property type="protein sequence ID" value="EIE19803.1"/>
    <property type="molecule type" value="Genomic_DNA"/>
</dbReference>
<keyword evidence="3" id="KW-1185">Reference proteome</keyword>
<dbReference type="eggNOG" id="ENOG502QT9K">
    <property type="taxonomic scope" value="Eukaryota"/>
</dbReference>
<dbReference type="KEGG" id="csl:COCSUDRAFT_31139"/>
<evidence type="ECO:0000313" key="3">
    <source>
        <dbReference type="Proteomes" id="UP000007264"/>
    </source>
</evidence>
<dbReference type="Pfam" id="PF12481">
    <property type="entry name" value="DUF3700"/>
    <property type="match status" value="1"/>
</dbReference>
<name>I0YN34_COCSC</name>
<dbReference type="InterPro" id="IPR044828">
    <property type="entry name" value="TSJT1-like"/>
</dbReference>
<dbReference type="SUPFAM" id="SSF56235">
    <property type="entry name" value="N-terminal nucleophile aminohydrolases (Ntn hydrolases)"/>
    <property type="match status" value="1"/>
</dbReference>
<dbReference type="InterPro" id="IPR024286">
    <property type="entry name" value="DUF3700"/>
</dbReference>
<dbReference type="RefSeq" id="XP_005644347.1">
    <property type="nucleotide sequence ID" value="XM_005644290.1"/>
</dbReference>
<evidence type="ECO:0000313" key="2">
    <source>
        <dbReference type="EMBL" id="EIE19803.1"/>
    </source>
</evidence>
<dbReference type="AlphaFoldDB" id="I0YN34"/>
<dbReference type="PANTHER" id="PTHR45952">
    <property type="entry name" value="ALUMINUM INDUCED PROTEIN WITH YGL AND LRDR MOTIFS"/>
    <property type="match status" value="1"/>
</dbReference>
<accession>I0YN34</accession>
<dbReference type="STRING" id="574566.I0YN34"/>
<dbReference type="SMART" id="SM01172">
    <property type="entry name" value="DUF3700"/>
    <property type="match status" value="1"/>
</dbReference>
<sequence>MNRKNGSDFLVVLTKQCARPPWGLEHHYNGLGSSNSGYGDINLQRKCSETLEDFSPRTKARNSRRVMHLPEGGGFSMNIGPYCHYAHRDGVSAVFSGEIGSWPGIDVMKVSHDAFMRGDEEDSMRDDAAFLLDFYDTFKDFVASDVTDIALSSLAKIEGRFAFVIYDGDQKRVLAARDRLGSQDMHWGVTDDGRFMFGSEDIDLKDCNPTATPFPAGTLYASEGESIATSPGDKGWVMAGERWPGQLLSFMRTQRPMAVNHQPWRDVKAIPRVTSKGMLCGAVYRVASEQQLAPEIF</sequence>
<dbReference type="GeneID" id="17037775"/>
<evidence type="ECO:0000259" key="1">
    <source>
        <dbReference type="SMART" id="SM01172"/>
    </source>
</evidence>